<dbReference type="InterPro" id="IPR035979">
    <property type="entry name" value="RBD_domain_sf"/>
</dbReference>
<dbReference type="PROSITE" id="PS50102">
    <property type="entry name" value="RRM"/>
    <property type="match status" value="3"/>
</dbReference>
<dbReference type="Proteomes" id="UP001369086">
    <property type="component" value="Unassembled WGS sequence"/>
</dbReference>
<keyword evidence="2 3" id="KW-0694">RNA-binding</keyword>
<dbReference type="InterPro" id="IPR034858">
    <property type="entry name" value="RBM12B_RRM3"/>
</dbReference>
<feature type="domain" description="RRM" evidence="5">
    <location>
        <begin position="160"/>
        <end position="235"/>
    </location>
</feature>
<dbReference type="Gene3D" id="3.30.70.330">
    <property type="match status" value="5"/>
</dbReference>
<dbReference type="CDD" id="cd12513">
    <property type="entry name" value="RRM3_RBM12B"/>
    <property type="match status" value="1"/>
</dbReference>
<dbReference type="InterPro" id="IPR050666">
    <property type="entry name" value="ESRP"/>
</dbReference>
<evidence type="ECO:0000256" key="3">
    <source>
        <dbReference type="PROSITE-ProRule" id="PRU00176"/>
    </source>
</evidence>
<dbReference type="CDD" id="cd12515">
    <property type="entry name" value="RRM5_RBM12_like"/>
    <property type="match status" value="1"/>
</dbReference>
<feature type="domain" description="RRM" evidence="5">
    <location>
        <begin position="410"/>
        <end position="487"/>
    </location>
</feature>
<feature type="region of interest" description="Disordered" evidence="4">
    <location>
        <begin position="85"/>
        <end position="110"/>
    </location>
</feature>
<dbReference type="InterPro" id="IPR012677">
    <property type="entry name" value="Nucleotide-bd_a/b_plait_sf"/>
</dbReference>
<keyword evidence="1" id="KW-0677">Repeat</keyword>
<name>A0ABR1A128_HUSHU</name>
<evidence type="ECO:0000259" key="5">
    <source>
        <dbReference type="PROSITE" id="PS50102"/>
    </source>
</evidence>
<evidence type="ECO:0000313" key="7">
    <source>
        <dbReference type="Proteomes" id="UP001369086"/>
    </source>
</evidence>
<evidence type="ECO:0000313" key="6">
    <source>
        <dbReference type="EMBL" id="KAK6490792.1"/>
    </source>
</evidence>
<sequence>MAVVIRLQGLKITAGSEDIRSFFTGLTIPDGGVHIIGGELEEAFIIFATDEDARRAMTRSEGCIKGSPVHLLLSSKSDMQNTLEASRKKPGCTDGEITDERPGVRRPKTRNLPTTFAKDLVAEIRRMKHSKLTSGLQDSGYVDIDPDDRLLASKLNCDGYYLYLRGMPFSATEDDVRMFFKGLGVEEIILLKNRRGQPNGDGIVKFATQQDACEGLERDRAYIGTRFVEVNASTENEWIAAGGNIRPSEEVLYDRPRGMSPVYVKSYSEDRSRSRSPIREQPDCLAPSEEEHYVLVENLSHSNDKRDIKKFFQHAVLDDDQILWLHDKYGGKTREAFVLFKKLRDYCSALDRKKGRLGDRTIYVSPISKKKMVEMISAEKQKLDVYHERSVKLQEKKQHSSSQDYPSPRTCIYVRNLPFDVQKEELKSFFAGFWLAEDCIHLLYDEKGVGLGEALVKFKSEKWAINAERLNRRQFLGHEVLLRRITREQMQEFGVEDHLVTEEQRDNSPPRYIGSNEESFFPYGGEVSAPALSVLSETIPPPMQDLTFGPNTGNNGLYQAMDNAGSFWDGGQGTMLNANGSSGFGECDGPTCVKLMNLPFQINLNEIYDFCYGYRVIPGSVSLQFNKKGFPKGTATVVFETHEEAQSAVKELNSRPIGTRKIRLDFL</sequence>
<dbReference type="PANTHER" id="PTHR13976">
    <property type="entry name" value="HETEROGENEOUS NUCLEAR RIBONUCLEOPROTEIN-RELATED"/>
    <property type="match status" value="1"/>
</dbReference>
<reference evidence="6 7" key="1">
    <citation type="submission" date="2021-05" db="EMBL/GenBank/DDBJ databases">
        <authorList>
            <person name="Zahm M."/>
            <person name="Klopp C."/>
            <person name="Cabau C."/>
            <person name="Kuhl H."/>
            <person name="Suciu R."/>
            <person name="Ciorpac M."/>
            <person name="Holostenco D."/>
            <person name="Gessner J."/>
            <person name="Wuertz S."/>
            <person name="Hohne C."/>
            <person name="Stock M."/>
            <person name="Gislard M."/>
            <person name="Lluch J."/>
            <person name="Milhes M."/>
            <person name="Lampietro C."/>
            <person name="Lopez Roques C."/>
            <person name="Donnadieu C."/>
            <person name="Du K."/>
            <person name="Schartl M."/>
            <person name="Guiguen Y."/>
        </authorList>
    </citation>
    <scope>NUCLEOTIDE SEQUENCE [LARGE SCALE GENOMIC DNA]</scope>
    <source>
        <strain evidence="6">Hh-F2</strain>
        <tissue evidence="6">Blood</tissue>
    </source>
</reference>
<gene>
    <name evidence="6" type="ORF">HHUSO_G5465</name>
</gene>
<proteinExistence type="predicted"/>
<dbReference type="Pfam" id="PF00076">
    <property type="entry name" value="RRM_1"/>
    <property type="match status" value="3"/>
</dbReference>
<protein>
    <submittedName>
        <fullName evidence="6">RNA-binding protein 12B-like</fullName>
    </submittedName>
</protein>
<feature type="domain" description="RRM" evidence="5">
    <location>
        <begin position="591"/>
        <end position="667"/>
    </location>
</feature>
<evidence type="ECO:0000256" key="4">
    <source>
        <dbReference type="SAM" id="MobiDB-lite"/>
    </source>
</evidence>
<dbReference type="EMBL" id="JAHFZB010000004">
    <property type="protein sequence ID" value="KAK6490792.1"/>
    <property type="molecule type" value="Genomic_DNA"/>
</dbReference>
<dbReference type="InterPro" id="IPR000504">
    <property type="entry name" value="RRM_dom"/>
</dbReference>
<dbReference type="SMART" id="SM00360">
    <property type="entry name" value="RRM"/>
    <property type="match status" value="5"/>
</dbReference>
<comment type="caution">
    <text evidence="6">The sequence shown here is derived from an EMBL/GenBank/DDBJ whole genome shotgun (WGS) entry which is preliminary data.</text>
</comment>
<keyword evidence="7" id="KW-1185">Reference proteome</keyword>
<organism evidence="6 7">
    <name type="scientific">Huso huso</name>
    <name type="common">Beluga</name>
    <name type="synonym">Acipenser huso</name>
    <dbReference type="NCBI Taxonomy" id="61971"/>
    <lineage>
        <taxon>Eukaryota</taxon>
        <taxon>Metazoa</taxon>
        <taxon>Chordata</taxon>
        <taxon>Craniata</taxon>
        <taxon>Vertebrata</taxon>
        <taxon>Euteleostomi</taxon>
        <taxon>Actinopterygii</taxon>
        <taxon>Chondrostei</taxon>
        <taxon>Acipenseriformes</taxon>
        <taxon>Acipenseridae</taxon>
        <taxon>Huso</taxon>
    </lineage>
</organism>
<dbReference type="SUPFAM" id="SSF54928">
    <property type="entry name" value="RNA-binding domain, RBD"/>
    <property type="match status" value="4"/>
</dbReference>
<accession>A0ABR1A128</accession>
<evidence type="ECO:0000256" key="2">
    <source>
        <dbReference type="ARBA" id="ARBA00022884"/>
    </source>
</evidence>
<evidence type="ECO:0000256" key="1">
    <source>
        <dbReference type="ARBA" id="ARBA00022737"/>
    </source>
</evidence>